<evidence type="ECO:0000256" key="6">
    <source>
        <dbReference type="ARBA" id="ARBA00022517"/>
    </source>
</evidence>
<dbReference type="GO" id="GO:0030687">
    <property type="term" value="C:preribosome, large subunit precursor"/>
    <property type="evidence" value="ECO:0007669"/>
    <property type="project" value="TreeGrafter"/>
</dbReference>
<keyword evidence="8 10" id="KW-0175">Coiled coil</keyword>
<feature type="compositionally biased region" description="Polar residues" evidence="11">
    <location>
        <begin position="1"/>
        <end position="10"/>
    </location>
</feature>
<feature type="compositionally biased region" description="Polar residues" evidence="11">
    <location>
        <begin position="25"/>
        <end position="46"/>
    </location>
</feature>
<reference evidence="12" key="1">
    <citation type="submission" date="2023-04" db="EMBL/GenBank/DDBJ databases">
        <title>Ambrosiozyma monospora NBRC 1965.</title>
        <authorList>
            <person name="Ichikawa N."/>
            <person name="Sato H."/>
            <person name="Tonouchi N."/>
        </authorList>
    </citation>
    <scope>NUCLEOTIDE SEQUENCE</scope>
    <source>
        <strain evidence="12">NBRC 1965</strain>
    </source>
</reference>
<dbReference type="GO" id="GO:0042273">
    <property type="term" value="P:ribosomal large subunit biogenesis"/>
    <property type="evidence" value="ECO:0007669"/>
    <property type="project" value="InterPro"/>
</dbReference>
<evidence type="ECO:0000256" key="1">
    <source>
        <dbReference type="ARBA" id="ARBA00004604"/>
    </source>
</evidence>
<keyword evidence="5" id="KW-0813">Transport</keyword>
<gene>
    <name evidence="12" type="ORF">Amon01_000486100</name>
</gene>
<name>A0A9W6YTZ9_AMBMO</name>
<comment type="caution">
    <text evidence="12">The sequence shown here is derived from an EMBL/GenBank/DDBJ whole genome shotgun (WGS) entry which is preliminary data.</text>
</comment>
<dbReference type="EMBL" id="BSXU01002462">
    <property type="protein sequence ID" value="GMG37769.1"/>
    <property type="molecule type" value="Genomic_DNA"/>
</dbReference>
<feature type="compositionally biased region" description="Basic residues" evidence="11">
    <location>
        <begin position="204"/>
        <end position="213"/>
    </location>
</feature>
<dbReference type="GO" id="GO:0008298">
    <property type="term" value="P:intracellular mRNA localization"/>
    <property type="evidence" value="ECO:0007669"/>
    <property type="project" value="TreeGrafter"/>
</dbReference>
<comment type="similarity">
    <text evidence="2">Belongs to the LOC1 family.</text>
</comment>
<dbReference type="GO" id="GO:0005730">
    <property type="term" value="C:nucleolus"/>
    <property type="evidence" value="ECO:0007669"/>
    <property type="project" value="UniProtKB-SubCell"/>
</dbReference>
<dbReference type="InterPro" id="IPR037650">
    <property type="entry name" value="Loc1"/>
</dbReference>
<dbReference type="Proteomes" id="UP001165063">
    <property type="component" value="Unassembled WGS sequence"/>
</dbReference>
<keyword evidence="9" id="KW-0539">Nucleus</keyword>
<dbReference type="GO" id="GO:0003729">
    <property type="term" value="F:mRNA binding"/>
    <property type="evidence" value="ECO:0007669"/>
    <property type="project" value="InterPro"/>
</dbReference>
<protein>
    <recommendedName>
        <fullName evidence="3">60S ribosomal subunit assembly/export protein LOC1</fullName>
    </recommendedName>
    <alternativeName>
        <fullName evidence="4">60S ribosomal subunit assembly/export protein loc1</fullName>
    </alternativeName>
</protein>
<dbReference type="AlphaFoldDB" id="A0A9W6YTZ9"/>
<keyword evidence="6" id="KW-0690">Ribosome biogenesis</keyword>
<keyword evidence="7" id="KW-0509">mRNA transport</keyword>
<evidence type="ECO:0000256" key="3">
    <source>
        <dbReference type="ARBA" id="ARBA00019670"/>
    </source>
</evidence>
<evidence type="ECO:0000256" key="4">
    <source>
        <dbReference type="ARBA" id="ARBA00020853"/>
    </source>
</evidence>
<proteinExistence type="inferred from homology"/>
<evidence type="ECO:0000256" key="2">
    <source>
        <dbReference type="ARBA" id="ARBA00008132"/>
    </source>
</evidence>
<evidence type="ECO:0000256" key="7">
    <source>
        <dbReference type="ARBA" id="ARBA00022816"/>
    </source>
</evidence>
<keyword evidence="13" id="KW-1185">Reference proteome</keyword>
<dbReference type="OrthoDB" id="1743802at2759"/>
<evidence type="ECO:0000313" key="12">
    <source>
        <dbReference type="EMBL" id="GMG37769.1"/>
    </source>
</evidence>
<evidence type="ECO:0000313" key="13">
    <source>
        <dbReference type="Proteomes" id="UP001165063"/>
    </source>
</evidence>
<feature type="region of interest" description="Disordered" evidence="11">
    <location>
        <begin position="178"/>
        <end position="213"/>
    </location>
</feature>
<evidence type="ECO:0000256" key="9">
    <source>
        <dbReference type="ARBA" id="ARBA00023242"/>
    </source>
</evidence>
<evidence type="ECO:0000256" key="11">
    <source>
        <dbReference type="SAM" id="MobiDB-lite"/>
    </source>
</evidence>
<feature type="region of interest" description="Disordered" evidence="11">
    <location>
        <begin position="1"/>
        <end position="80"/>
    </location>
</feature>
<feature type="compositionally biased region" description="Basic and acidic residues" evidence="11">
    <location>
        <begin position="186"/>
        <end position="203"/>
    </location>
</feature>
<accession>A0A9W6YTZ9</accession>
<dbReference type="GO" id="GO:0051028">
    <property type="term" value="P:mRNA transport"/>
    <property type="evidence" value="ECO:0007669"/>
    <property type="project" value="UniProtKB-KW"/>
</dbReference>
<dbReference type="PANTHER" id="PTHR28028">
    <property type="entry name" value="60S RIBOSOMAL SUBUNIT ASSEMBLY/EXPORT PROTEIN LOC1"/>
    <property type="match status" value="1"/>
</dbReference>
<comment type="subcellular location">
    <subcellularLocation>
        <location evidence="1">Nucleus</location>
        <location evidence="1">Nucleolus</location>
    </subcellularLocation>
</comment>
<evidence type="ECO:0000256" key="10">
    <source>
        <dbReference type="SAM" id="Coils"/>
    </source>
</evidence>
<sequence>MPAKNKQSQTAKRRKTQNGKREITSEVTSDSLARNLLQNKPNLTPKSTKRQLKGVELKKHLRSAQLYGNTPKKNQKTYSEKDLDIPQLNKAINPGAIVKKRGKKGKKFIADDDSLTLNRLVKQINDDRDLINESKLEKAKRLEEIRALRKEEMERKEQAKKNKLESVKVDIKQKASMARIVRRKNAKEAKKQIFKEADKEVKGKKPRKSVSFA</sequence>
<feature type="coiled-coil region" evidence="10">
    <location>
        <begin position="131"/>
        <end position="170"/>
    </location>
</feature>
<evidence type="ECO:0000256" key="5">
    <source>
        <dbReference type="ARBA" id="ARBA00022448"/>
    </source>
</evidence>
<organism evidence="12 13">
    <name type="scientific">Ambrosiozyma monospora</name>
    <name type="common">Yeast</name>
    <name type="synonym">Endomycopsis monosporus</name>
    <dbReference type="NCBI Taxonomy" id="43982"/>
    <lineage>
        <taxon>Eukaryota</taxon>
        <taxon>Fungi</taxon>
        <taxon>Dikarya</taxon>
        <taxon>Ascomycota</taxon>
        <taxon>Saccharomycotina</taxon>
        <taxon>Pichiomycetes</taxon>
        <taxon>Pichiales</taxon>
        <taxon>Pichiaceae</taxon>
        <taxon>Ambrosiozyma</taxon>
    </lineage>
</organism>
<evidence type="ECO:0000256" key="8">
    <source>
        <dbReference type="ARBA" id="ARBA00023054"/>
    </source>
</evidence>
<dbReference type="PANTHER" id="PTHR28028:SF1">
    <property type="entry name" value="60S RIBOSOMAL SUBUNIT ASSEMBLY_EXPORT PROTEIN LOC1"/>
    <property type="match status" value="1"/>
</dbReference>